<evidence type="ECO:0000313" key="1">
    <source>
        <dbReference type="EMBL" id="KAJ3612411.1"/>
    </source>
</evidence>
<organism evidence="1 2">
    <name type="scientific">Muraenolepis orangiensis</name>
    <name type="common">Patagonian moray cod</name>
    <dbReference type="NCBI Taxonomy" id="630683"/>
    <lineage>
        <taxon>Eukaryota</taxon>
        <taxon>Metazoa</taxon>
        <taxon>Chordata</taxon>
        <taxon>Craniata</taxon>
        <taxon>Vertebrata</taxon>
        <taxon>Euteleostomi</taxon>
        <taxon>Actinopterygii</taxon>
        <taxon>Neopterygii</taxon>
        <taxon>Teleostei</taxon>
        <taxon>Neoteleostei</taxon>
        <taxon>Acanthomorphata</taxon>
        <taxon>Zeiogadaria</taxon>
        <taxon>Gadariae</taxon>
        <taxon>Gadiformes</taxon>
        <taxon>Muraenolepidoidei</taxon>
        <taxon>Muraenolepididae</taxon>
        <taxon>Muraenolepis</taxon>
    </lineage>
</organism>
<sequence length="196" mass="22475">MTIADITLDFVPFESSSCEMCVEAMDTKPTNVSANCLRKHKMKKWTMVRVRTTEDSFKMLHKTAKNNAAVRRRKCLMRHNAKKSTPAALFAKSIFRRRSGEEEEEEEEREVAHADVALTRRRRRRRAGAMAPENTTQYLMANVYEDMARRPCVSYETPADVYGESLSPASVSTALDAIYDDYIAFQQRDFAQVFGL</sequence>
<keyword evidence="2" id="KW-1185">Reference proteome</keyword>
<reference evidence="1" key="1">
    <citation type="submission" date="2022-07" db="EMBL/GenBank/DDBJ databases">
        <title>Chromosome-level genome of Muraenolepis orangiensis.</title>
        <authorList>
            <person name="Kim J."/>
        </authorList>
    </citation>
    <scope>NUCLEOTIDE SEQUENCE</scope>
    <source>
        <strain evidence="1">KU_S4_2022</strain>
        <tissue evidence="1">Muscle</tissue>
    </source>
</reference>
<dbReference type="EMBL" id="JANIIK010000036">
    <property type="protein sequence ID" value="KAJ3612411.1"/>
    <property type="molecule type" value="Genomic_DNA"/>
</dbReference>
<dbReference type="AlphaFoldDB" id="A0A9Q0ESF1"/>
<name>A0A9Q0ESF1_9TELE</name>
<accession>A0A9Q0ESF1</accession>
<protein>
    <submittedName>
        <fullName evidence="1">Uncharacterized protein</fullName>
    </submittedName>
</protein>
<dbReference type="Proteomes" id="UP001148018">
    <property type="component" value="Unassembled WGS sequence"/>
</dbReference>
<evidence type="ECO:0000313" key="2">
    <source>
        <dbReference type="Proteomes" id="UP001148018"/>
    </source>
</evidence>
<gene>
    <name evidence="1" type="ORF">NHX12_020687</name>
</gene>
<dbReference type="OrthoDB" id="8963257at2759"/>
<comment type="caution">
    <text evidence="1">The sequence shown here is derived from an EMBL/GenBank/DDBJ whole genome shotgun (WGS) entry which is preliminary data.</text>
</comment>
<proteinExistence type="predicted"/>